<feature type="signal peptide" evidence="3">
    <location>
        <begin position="1"/>
        <end position="18"/>
    </location>
</feature>
<dbReference type="AlphaFoldDB" id="A0A0L6JUX9"/>
<organism evidence="5 6">
    <name type="scientific">Pseudobacteroides cellulosolvens ATCC 35603 = DSM 2933</name>
    <dbReference type="NCBI Taxonomy" id="398512"/>
    <lineage>
        <taxon>Bacteria</taxon>
        <taxon>Bacillati</taxon>
        <taxon>Bacillota</taxon>
        <taxon>Clostridia</taxon>
        <taxon>Eubacteriales</taxon>
        <taxon>Oscillospiraceae</taxon>
        <taxon>Pseudobacteroides</taxon>
    </lineage>
</organism>
<dbReference type="InterPro" id="IPR050309">
    <property type="entry name" value="Type-B_Carboxylest/Lipase"/>
</dbReference>
<reference evidence="6" key="1">
    <citation type="submission" date="2015-07" db="EMBL/GenBank/DDBJ databases">
        <title>Near-Complete Genome Sequence of the Cellulolytic Bacterium Bacteroides (Pseudobacteroides) cellulosolvens ATCC 35603.</title>
        <authorList>
            <person name="Dassa B."/>
            <person name="Utturkar S.M."/>
            <person name="Klingeman D.M."/>
            <person name="Hurt R.A."/>
            <person name="Keller M."/>
            <person name="Xu J."/>
            <person name="Reddy Y.H.K."/>
            <person name="Borovok I."/>
            <person name="Grinberg I.R."/>
            <person name="Lamed R."/>
            <person name="Zhivin O."/>
            <person name="Bayer E.A."/>
            <person name="Brown S.D."/>
        </authorList>
    </citation>
    <scope>NUCLEOTIDE SEQUENCE [LARGE SCALE GENOMIC DNA]</scope>
    <source>
        <strain evidence="6">DSM 2933</strain>
    </source>
</reference>
<gene>
    <name evidence="5" type="ORF">Bccel_4486</name>
</gene>
<dbReference type="RefSeq" id="WP_036944433.1">
    <property type="nucleotide sequence ID" value="NZ_JQKC01000028.1"/>
</dbReference>
<sequence precursor="true">MRKVLLVLLVIICFTANANLTFAADSTADKVPDNLLEPIVKTPGPIESLKSLINQLENLSDSEFISKHGANHRKILLKEIGQIIKESENGNYLSAINKLKYNIIKKVNSCIYKTHKLPILQSIDNAISSLKNASKTTVRTTFGKVAGVEAVNNSWVWMGIPYAKPPVGELRWKAPQDPEPWKKVRYSTYNFTSCTQPALDNQWNPLNEIIGSEDCLYLNVFRPKTDKKNLPVCVWIHGGGHVFSGADHYDATNLANISNIIVVVIQFRIGPLGWFYNPALNTEGTDEDNSGNYGTLDQIKALKWVKQNIKGFGGNPDNITVAGESTGGYHCLNLMISPLAKGLFNKVIASGASGVNYPLSTGIERSNAAIDKLLVADGTCTDLTAAANYRALMSNEQIAAYLRSKTDKEIERSVMDQYGSITTVAPFADEVVLPGSQALVFESGNYNKVPVILGSDKDEMRPFLPSWLGFVKTSSGYTWHNAYNAIGVAEPKISLDELMPETADRELYDACGTYPSMYWKASTVDSIARMLKSHQDNVYCYVFNWGGIGSGAEPFDFLIGSGHSFELSFFFGWNYDTWGNISFSEENEAGRKELQSAIMSYMGAFVKSGDPNTNAGNLPEWAKWSNDVGPKSIVFEADFKKAKISMMNEEITKENVLKQIDALPETVRNLVKILLW</sequence>
<keyword evidence="6" id="KW-1185">Reference proteome</keyword>
<name>A0A0L6JUX9_9FIRM</name>
<dbReference type="OrthoDB" id="9775851at2"/>
<evidence type="ECO:0000313" key="5">
    <source>
        <dbReference type="EMBL" id="KNY29212.1"/>
    </source>
</evidence>
<dbReference type="STRING" id="398512.Bccel_4486"/>
<dbReference type="InterPro" id="IPR019819">
    <property type="entry name" value="Carboxylesterase_B_CS"/>
</dbReference>
<keyword evidence="3" id="KW-0732">Signal</keyword>
<protein>
    <recommendedName>
        <fullName evidence="3">Carboxylic ester hydrolase</fullName>
        <ecNumber evidence="3">3.1.1.-</ecNumber>
    </recommendedName>
</protein>
<feature type="chain" id="PRO_5039749127" description="Carboxylic ester hydrolase" evidence="3">
    <location>
        <begin position="19"/>
        <end position="676"/>
    </location>
</feature>
<comment type="caution">
    <text evidence="5">The sequence shown here is derived from an EMBL/GenBank/DDBJ whole genome shotgun (WGS) entry which is preliminary data.</text>
</comment>
<dbReference type="InterPro" id="IPR002018">
    <property type="entry name" value="CarbesteraseB"/>
</dbReference>
<evidence type="ECO:0000259" key="4">
    <source>
        <dbReference type="Pfam" id="PF00135"/>
    </source>
</evidence>
<proteinExistence type="inferred from homology"/>
<dbReference type="Pfam" id="PF00135">
    <property type="entry name" value="COesterase"/>
    <property type="match status" value="1"/>
</dbReference>
<evidence type="ECO:0000313" key="6">
    <source>
        <dbReference type="Proteomes" id="UP000036923"/>
    </source>
</evidence>
<dbReference type="PROSITE" id="PS00941">
    <property type="entry name" value="CARBOXYLESTERASE_B_2"/>
    <property type="match status" value="1"/>
</dbReference>
<accession>A0A0L6JUX9</accession>
<dbReference type="EC" id="3.1.1.-" evidence="3"/>
<feature type="domain" description="Carboxylesterase type B" evidence="4">
    <location>
        <begin position="135"/>
        <end position="626"/>
    </location>
</feature>
<dbReference type="Proteomes" id="UP000036923">
    <property type="component" value="Unassembled WGS sequence"/>
</dbReference>
<evidence type="ECO:0000256" key="1">
    <source>
        <dbReference type="ARBA" id="ARBA00005964"/>
    </source>
</evidence>
<dbReference type="EMBL" id="LGTC01000001">
    <property type="protein sequence ID" value="KNY29212.1"/>
    <property type="molecule type" value="Genomic_DNA"/>
</dbReference>
<comment type="similarity">
    <text evidence="1 3">Belongs to the type-B carboxylesterase/lipase family.</text>
</comment>
<dbReference type="PANTHER" id="PTHR11559">
    <property type="entry name" value="CARBOXYLESTERASE"/>
    <property type="match status" value="1"/>
</dbReference>
<dbReference type="ESTHER" id="9firm-a0a0l6jux9">
    <property type="family name" value="Carb_B_Bacteria"/>
</dbReference>
<dbReference type="InterPro" id="IPR029058">
    <property type="entry name" value="AB_hydrolase_fold"/>
</dbReference>
<dbReference type="PROSITE" id="PS00122">
    <property type="entry name" value="CARBOXYLESTERASE_B_1"/>
    <property type="match status" value="1"/>
</dbReference>
<dbReference type="GO" id="GO:0016787">
    <property type="term" value="F:hydrolase activity"/>
    <property type="evidence" value="ECO:0007669"/>
    <property type="project" value="UniProtKB-KW"/>
</dbReference>
<dbReference type="Gene3D" id="3.40.50.1820">
    <property type="entry name" value="alpha/beta hydrolase"/>
    <property type="match status" value="1"/>
</dbReference>
<evidence type="ECO:0000256" key="2">
    <source>
        <dbReference type="ARBA" id="ARBA00022801"/>
    </source>
</evidence>
<evidence type="ECO:0000256" key="3">
    <source>
        <dbReference type="RuleBase" id="RU361235"/>
    </source>
</evidence>
<dbReference type="eggNOG" id="COG2272">
    <property type="taxonomic scope" value="Bacteria"/>
</dbReference>
<dbReference type="SUPFAM" id="SSF53474">
    <property type="entry name" value="alpha/beta-Hydrolases"/>
    <property type="match status" value="1"/>
</dbReference>
<dbReference type="InterPro" id="IPR019826">
    <property type="entry name" value="Carboxylesterase_B_AS"/>
</dbReference>
<keyword evidence="2 3" id="KW-0378">Hydrolase</keyword>